<organism evidence="1">
    <name type="scientific">bioreactor metagenome</name>
    <dbReference type="NCBI Taxonomy" id="1076179"/>
    <lineage>
        <taxon>unclassified sequences</taxon>
        <taxon>metagenomes</taxon>
        <taxon>ecological metagenomes</taxon>
    </lineage>
</organism>
<protein>
    <submittedName>
        <fullName evidence="1">Uncharacterized protein</fullName>
    </submittedName>
</protein>
<dbReference type="AlphaFoldDB" id="A0A645DUA2"/>
<reference evidence="1" key="1">
    <citation type="submission" date="2019-08" db="EMBL/GenBank/DDBJ databases">
        <authorList>
            <person name="Kucharzyk K."/>
            <person name="Murdoch R.W."/>
            <person name="Higgins S."/>
            <person name="Loffler F."/>
        </authorList>
    </citation>
    <scope>NUCLEOTIDE SEQUENCE</scope>
</reference>
<proteinExistence type="predicted"/>
<gene>
    <name evidence="1" type="ORF">SDC9_140001</name>
</gene>
<name>A0A645DUA2_9ZZZZ</name>
<accession>A0A645DUA2</accession>
<sequence>MQSRRWRSCRTVDFSIDRLITVLVLQTFGDIGRQRHLSRAIQHFFKNTFIKKLDRFPAVGLGIPEHAHAEFVVDAVFPPDNSPARRARQTFPGFFARSF</sequence>
<dbReference type="EMBL" id="VSSQ01039752">
    <property type="protein sequence ID" value="MPM92865.1"/>
    <property type="molecule type" value="Genomic_DNA"/>
</dbReference>
<evidence type="ECO:0000313" key="1">
    <source>
        <dbReference type="EMBL" id="MPM92865.1"/>
    </source>
</evidence>
<comment type="caution">
    <text evidence="1">The sequence shown here is derived from an EMBL/GenBank/DDBJ whole genome shotgun (WGS) entry which is preliminary data.</text>
</comment>